<dbReference type="Proteomes" id="UP000823775">
    <property type="component" value="Unassembled WGS sequence"/>
</dbReference>
<reference evidence="1 2" key="1">
    <citation type="journal article" date="2021" name="BMC Genomics">
        <title>Datura genome reveals duplications of psychoactive alkaloid biosynthetic genes and high mutation rate following tissue culture.</title>
        <authorList>
            <person name="Rajewski A."/>
            <person name="Carter-House D."/>
            <person name="Stajich J."/>
            <person name="Litt A."/>
        </authorList>
    </citation>
    <scope>NUCLEOTIDE SEQUENCE [LARGE SCALE GENOMIC DNA]</scope>
    <source>
        <strain evidence="1">AR-01</strain>
    </source>
</reference>
<protein>
    <submittedName>
        <fullName evidence="1">Uncharacterized protein</fullName>
    </submittedName>
</protein>
<accession>A0ABS8VI47</accession>
<organism evidence="1 2">
    <name type="scientific">Datura stramonium</name>
    <name type="common">Jimsonweed</name>
    <name type="synonym">Common thornapple</name>
    <dbReference type="NCBI Taxonomy" id="4076"/>
    <lineage>
        <taxon>Eukaryota</taxon>
        <taxon>Viridiplantae</taxon>
        <taxon>Streptophyta</taxon>
        <taxon>Embryophyta</taxon>
        <taxon>Tracheophyta</taxon>
        <taxon>Spermatophyta</taxon>
        <taxon>Magnoliopsida</taxon>
        <taxon>eudicotyledons</taxon>
        <taxon>Gunneridae</taxon>
        <taxon>Pentapetalae</taxon>
        <taxon>asterids</taxon>
        <taxon>lamiids</taxon>
        <taxon>Solanales</taxon>
        <taxon>Solanaceae</taxon>
        <taxon>Solanoideae</taxon>
        <taxon>Datureae</taxon>
        <taxon>Datura</taxon>
    </lineage>
</organism>
<comment type="caution">
    <text evidence="1">The sequence shown here is derived from an EMBL/GenBank/DDBJ whole genome shotgun (WGS) entry which is preliminary data.</text>
</comment>
<dbReference type="EMBL" id="JACEIK010004828">
    <property type="protein sequence ID" value="MCD9646529.1"/>
    <property type="molecule type" value="Genomic_DNA"/>
</dbReference>
<name>A0ABS8VI47_DATST</name>
<gene>
    <name evidence="1" type="ORF">HAX54_036417</name>
</gene>
<evidence type="ECO:0000313" key="1">
    <source>
        <dbReference type="EMBL" id="MCD9646529.1"/>
    </source>
</evidence>
<proteinExistence type="predicted"/>
<keyword evidence="2" id="KW-1185">Reference proteome</keyword>
<sequence length="109" mass="12639">MSGTSRLWCPDLEKFDEYLGEIEEAACPRLNFRRNLSKTYPYYDPPVVFDAYKNNEEEEHHAQMSDMEKMILEHMEVMREQLTAQGKSLKGTNAKLTEMMADAAPCNDL</sequence>
<evidence type="ECO:0000313" key="2">
    <source>
        <dbReference type="Proteomes" id="UP000823775"/>
    </source>
</evidence>